<keyword evidence="3" id="KW-1003">Cell membrane</keyword>
<sequence>MEKKERIIQFDLLRVVAIFAMMMLHVAASQFDSVAVGSSEWFWFNFYDSIVRFCVPVLVMISGIFFLDPKRTYSIEKLLKKNVFRLVTAYFFWAFCYALVDAFLEYRTFHMEFVQSLVKNTFTGRYHLWFVYMMIGLYLLVPILRKIAESEKLVKYFILMSFLFCYVGNMLSILPVIGETVGTVLGKMSITMVGGYVGYFFAGYYFYHFGISRKFKNVIYGLGIVSVLFTMAGTLVLSRTAGMADRTLYNYLFPTTCFASWAVFLFFKEEISGIRFSARAAKWILKLSELSFGMYLVHDFVNVGCKKIGFTTVAFPAVMSVPVIACVVFLISFLITLVLSKIPFAKKYLM</sequence>
<dbReference type="GO" id="GO:0016413">
    <property type="term" value="F:O-acetyltransferase activity"/>
    <property type="evidence" value="ECO:0007669"/>
    <property type="project" value="TreeGrafter"/>
</dbReference>
<comment type="similarity">
    <text evidence="2">Belongs to the acyltransferase 3 family.</text>
</comment>
<dbReference type="EMBL" id="CYYR01000005">
    <property type="protein sequence ID" value="CUN67495.1"/>
    <property type="molecule type" value="Genomic_DNA"/>
</dbReference>
<keyword evidence="5 7" id="KW-1133">Transmembrane helix</keyword>
<dbReference type="GO" id="GO:0005886">
    <property type="term" value="C:plasma membrane"/>
    <property type="evidence" value="ECO:0007669"/>
    <property type="project" value="UniProtKB-SubCell"/>
</dbReference>
<gene>
    <name evidence="9" type="ORF">ERS852392_01057</name>
</gene>
<evidence type="ECO:0000256" key="7">
    <source>
        <dbReference type="SAM" id="Phobius"/>
    </source>
</evidence>
<feature type="transmembrane region" description="Helical" evidence="7">
    <location>
        <begin position="249"/>
        <end position="268"/>
    </location>
</feature>
<keyword evidence="6 7" id="KW-0472">Membrane</keyword>
<dbReference type="RefSeq" id="WP_055301657.1">
    <property type="nucleotide sequence ID" value="NZ_CYYR01000005.1"/>
</dbReference>
<feature type="transmembrane region" description="Helical" evidence="7">
    <location>
        <begin position="317"/>
        <end position="340"/>
    </location>
</feature>
<dbReference type="AlphaFoldDB" id="A0A173YX05"/>
<dbReference type="GO" id="GO:0009246">
    <property type="term" value="P:enterobacterial common antigen biosynthetic process"/>
    <property type="evidence" value="ECO:0007669"/>
    <property type="project" value="TreeGrafter"/>
</dbReference>
<feature type="transmembrane region" description="Helical" evidence="7">
    <location>
        <begin position="156"/>
        <end position="178"/>
    </location>
</feature>
<dbReference type="InterPro" id="IPR002656">
    <property type="entry name" value="Acyl_transf_3_dom"/>
</dbReference>
<evidence type="ECO:0000256" key="5">
    <source>
        <dbReference type="ARBA" id="ARBA00022989"/>
    </source>
</evidence>
<evidence type="ECO:0000313" key="9">
    <source>
        <dbReference type="EMBL" id="CUN67495.1"/>
    </source>
</evidence>
<evidence type="ECO:0000259" key="8">
    <source>
        <dbReference type="Pfam" id="PF01757"/>
    </source>
</evidence>
<proteinExistence type="inferred from homology"/>
<dbReference type="Proteomes" id="UP000095395">
    <property type="component" value="Unassembled WGS sequence"/>
</dbReference>
<dbReference type="PANTHER" id="PTHR40074">
    <property type="entry name" value="O-ACETYLTRANSFERASE WECH"/>
    <property type="match status" value="1"/>
</dbReference>
<protein>
    <submittedName>
        <fullName evidence="9">Uncharacterized protein conserved in bacteria</fullName>
    </submittedName>
</protein>
<feature type="transmembrane region" description="Helical" evidence="7">
    <location>
        <begin position="50"/>
        <end position="67"/>
    </location>
</feature>
<evidence type="ECO:0000256" key="6">
    <source>
        <dbReference type="ARBA" id="ARBA00023136"/>
    </source>
</evidence>
<organism evidence="9 10">
    <name type="scientific">Roseburia inulinivorans</name>
    <dbReference type="NCBI Taxonomy" id="360807"/>
    <lineage>
        <taxon>Bacteria</taxon>
        <taxon>Bacillati</taxon>
        <taxon>Bacillota</taxon>
        <taxon>Clostridia</taxon>
        <taxon>Lachnospirales</taxon>
        <taxon>Lachnospiraceae</taxon>
        <taxon>Roseburia</taxon>
    </lineage>
</organism>
<feature type="transmembrane region" description="Helical" evidence="7">
    <location>
        <begin position="184"/>
        <end position="206"/>
    </location>
</feature>
<dbReference type="PANTHER" id="PTHR40074:SF2">
    <property type="entry name" value="O-ACETYLTRANSFERASE WECH"/>
    <property type="match status" value="1"/>
</dbReference>
<evidence type="ECO:0000256" key="1">
    <source>
        <dbReference type="ARBA" id="ARBA00004651"/>
    </source>
</evidence>
<evidence type="ECO:0000256" key="3">
    <source>
        <dbReference type="ARBA" id="ARBA00022475"/>
    </source>
</evidence>
<feature type="domain" description="Acyltransferase 3" evidence="8">
    <location>
        <begin position="8"/>
        <end position="336"/>
    </location>
</feature>
<evidence type="ECO:0000256" key="4">
    <source>
        <dbReference type="ARBA" id="ARBA00022692"/>
    </source>
</evidence>
<comment type="subcellular location">
    <subcellularLocation>
        <location evidence="1">Cell membrane</location>
        <topology evidence="1">Multi-pass membrane protein</topology>
    </subcellularLocation>
</comment>
<dbReference type="Pfam" id="PF01757">
    <property type="entry name" value="Acyl_transf_3"/>
    <property type="match status" value="1"/>
</dbReference>
<name>A0A173YX05_9FIRM</name>
<evidence type="ECO:0000313" key="10">
    <source>
        <dbReference type="Proteomes" id="UP000095395"/>
    </source>
</evidence>
<reference evidence="9 10" key="1">
    <citation type="submission" date="2015-09" db="EMBL/GenBank/DDBJ databases">
        <authorList>
            <consortium name="Pathogen Informatics"/>
        </authorList>
    </citation>
    <scope>NUCLEOTIDE SEQUENCE [LARGE SCALE GENOMIC DNA]</scope>
    <source>
        <strain evidence="9 10">2789STDY5608835</strain>
    </source>
</reference>
<feature type="transmembrane region" description="Helical" evidence="7">
    <location>
        <begin position="12"/>
        <end position="30"/>
    </location>
</feature>
<evidence type="ECO:0000256" key="2">
    <source>
        <dbReference type="ARBA" id="ARBA00007400"/>
    </source>
</evidence>
<feature type="transmembrane region" description="Helical" evidence="7">
    <location>
        <begin position="87"/>
        <end position="106"/>
    </location>
</feature>
<feature type="transmembrane region" description="Helical" evidence="7">
    <location>
        <begin position="218"/>
        <end position="237"/>
    </location>
</feature>
<feature type="transmembrane region" description="Helical" evidence="7">
    <location>
        <begin position="126"/>
        <end position="144"/>
    </location>
</feature>
<keyword evidence="4 7" id="KW-0812">Transmembrane</keyword>
<feature type="transmembrane region" description="Helical" evidence="7">
    <location>
        <begin position="280"/>
        <end position="297"/>
    </location>
</feature>
<accession>A0A173YX05</accession>